<evidence type="ECO:0000313" key="3">
    <source>
        <dbReference type="WBParaSite" id="PSU_v2.g14637.t1"/>
    </source>
</evidence>
<feature type="region of interest" description="Disordered" evidence="1">
    <location>
        <begin position="66"/>
        <end position="88"/>
    </location>
</feature>
<protein>
    <submittedName>
        <fullName evidence="3">Uncharacterized protein</fullName>
    </submittedName>
</protein>
<organism evidence="2 3">
    <name type="scientific">Panagrolaimus superbus</name>
    <dbReference type="NCBI Taxonomy" id="310955"/>
    <lineage>
        <taxon>Eukaryota</taxon>
        <taxon>Metazoa</taxon>
        <taxon>Ecdysozoa</taxon>
        <taxon>Nematoda</taxon>
        <taxon>Chromadorea</taxon>
        <taxon>Rhabditida</taxon>
        <taxon>Tylenchina</taxon>
        <taxon>Panagrolaimomorpha</taxon>
        <taxon>Panagrolaimoidea</taxon>
        <taxon>Panagrolaimidae</taxon>
        <taxon>Panagrolaimus</taxon>
    </lineage>
</organism>
<name>A0A914Y7B6_9BILA</name>
<sequence length="88" mass="9808">MVHLQRPDGTITDSVAELMDETTRVYNDLYFSEAGTFTHDRDPNAVINRITADELMAAARRMKANTAPGADNIPSKQSNLLFQPLLED</sequence>
<evidence type="ECO:0000313" key="2">
    <source>
        <dbReference type="Proteomes" id="UP000887577"/>
    </source>
</evidence>
<proteinExistence type="predicted"/>
<dbReference type="Proteomes" id="UP000887577">
    <property type="component" value="Unplaced"/>
</dbReference>
<evidence type="ECO:0000256" key="1">
    <source>
        <dbReference type="SAM" id="MobiDB-lite"/>
    </source>
</evidence>
<keyword evidence="2" id="KW-1185">Reference proteome</keyword>
<reference evidence="3" key="1">
    <citation type="submission" date="2022-11" db="UniProtKB">
        <authorList>
            <consortium name="WormBaseParasite"/>
        </authorList>
    </citation>
    <scope>IDENTIFICATION</scope>
</reference>
<dbReference type="WBParaSite" id="PSU_v2.g14637.t1">
    <property type="protein sequence ID" value="PSU_v2.g14637.t1"/>
    <property type="gene ID" value="PSU_v2.g14637"/>
</dbReference>
<dbReference type="AlphaFoldDB" id="A0A914Y7B6"/>
<accession>A0A914Y7B6</accession>